<feature type="coiled-coil region" evidence="1">
    <location>
        <begin position="12"/>
        <end position="81"/>
    </location>
</feature>
<gene>
    <name evidence="2" type="ORF">ACJMK2_030711</name>
</gene>
<dbReference type="PANTHER" id="PTHR47615:SF1">
    <property type="entry name" value="COILED-COIL DOMAIN-CONTAINING PROTEIN 158"/>
    <property type="match status" value="1"/>
</dbReference>
<name>A0ABD3WWJ8_SINWO</name>
<keyword evidence="3" id="KW-1185">Reference proteome</keyword>
<keyword evidence="1" id="KW-0175">Coiled coil</keyword>
<proteinExistence type="predicted"/>
<dbReference type="InterPro" id="IPR031809">
    <property type="entry name" value="CCDC158"/>
</dbReference>
<sequence>MQKEITAKRGQIDSLQSKVRWLEEKIDSQSRTRVNLETDKERLKTSLNKALLQNQELSADLEVAKSRCDDLRAQIKKLETALEKVGY</sequence>
<dbReference type="Proteomes" id="UP001634394">
    <property type="component" value="Unassembled WGS sequence"/>
</dbReference>
<dbReference type="EMBL" id="JBJQND010000004">
    <property type="protein sequence ID" value="KAL3878349.1"/>
    <property type="molecule type" value="Genomic_DNA"/>
</dbReference>
<accession>A0ABD3WWJ8</accession>
<protein>
    <submittedName>
        <fullName evidence="2">Uncharacterized protein</fullName>
    </submittedName>
</protein>
<dbReference type="PANTHER" id="PTHR47615">
    <property type="entry name" value="COILED-COIL DOMAIN-CONTAINING PROTEIN 158"/>
    <property type="match status" value="1"/>
</dbReference>
<evidence type="ECO:0000313" key="3">
    <source>
        <dbReference type="Proteomes" id="UP001634394"/>
    </source>
</evidence>
<evidence type="ECO:0000256" key="1">
    <source>
        <dbReference type="SAM" id="Coils"/>
    </source>
</evidence>
<comment type="caution">
    <text evidence="2">The sequence shown here is derived from an EMBL/GenBank/DDBJ whole genome shotgun (WGS) entry which is preliminary data.</text>
</comment>
<reference evidence="2 3" key="1">
    <citation type="submission" date="2024-11" db="EMBL/GenBank/DDBJ databases">
        <title>Chromosome-level genome assembly of the freshwater bivalve Anodonta woodiana.</title>
        <authorList>
            <person name="Chen X."/>
        </authorList>
    </citation>
    <scope>NUCLEOTIDE SEQUENCE [LARGE SCALE GENOMIC DNA]</scope>
    <source>
        <strain evidence="2">MN2024</strain>
        <tissue evidence="2">Gills</tissue>
    </source>
</reference>
<dbReference type="Pfam" id="PF15921">
    <property type="entry name" value="CCDC158"/>
    <property type="match status" value="1"/>
</dbReference>
<dbReference type="AlphaFoldDB" id="A0ABD3WWJ8"/>
<organism evidence="2 3">
    <name type="scientific">Sinanodonta woodiana</name>
    <name type="common">Chinese pond mussel</name>
    <name type="synonym">Anodonta woodiana</name>
    <dbReference type="NCBI Taxonomy" id="1069815"/>
    <lineage>
        <taxon>Eukaryota</taxon>
        <taxon>Metazoa</taxon>
        <taxon>Spiralia</taxon>
        <taxon>Lophotrochozoa</taxon>
        <taxon>Mollusca</taxon>
        <taxon>Bivalvia</taxon>
        <taxon>Autobranchia</taxon>
        <taxon>Heteroconchia</taxon>
        <taxon>Palaeoheterodonta</taxon>
        <taxon>Unionida</taxon>
        <taxon>Unionoidea</taxon>
        <taxon>Unionidae</taxon>
        <taxon>Unioninae</taxon>
        <taxon>Sinanodonta</taxon>
    </lineage>
</organism>
<evidence type="ECO:0000313" key="2">
    <source>
        <dbReference type="EMBL" id="KAL3878349.1"/>
    </source>
</evidence>
<dbReference type="Gene3D" id="1.20.5.340">
    <property type="match status" value="1"/>
</dbReference>